<evidence type="ECO:0000259" key="10">
    <source>
        <dbReference type="PROSITE" id="PS50867"/>
    </source>
</evidence>
<feature type="domain" description="SET" evidence="9">
    <location>
        <begin position="166"/>
        <end position="288"/>
    </location>
</feature>
<dbReference type="PROSITE" id="PS50280">
    <property type="entry name" value="SET"/>
    <property type="match status" value="1"/>
</dbReference>
<evidence type="ECO:0000259" key="9">
    <source>
        <dbReference type="PROSITE" id="PS50280"/>
    </source>
</evidence>
<dbReference type="InterPro" id="IPR007728">
    <property type="entry name" value="Pre-SET_dom"/>
</dbReference>
<dbReference type="GO" id="GO:0042054">
    <property type="term" value="F:histone methyltransferase activity"/>
    <property type="evidence" value="ECO:0007669"/>
    <property type="project" value="InterPro"/>
</dbReference>
<sequence length="338" mass="36418">METRDRAHTTDLSDGSEPRPIPIIDVSEGQINHLRVNFHYITDSAVPDGASIGSTPFPVDDTGEENKEEDVYSDDGVSVTSEEPDTDQGQGSWTCDCAPVNGACSVYASDTCDCVGSFGNFYSGEKEAQVLLLNALPDRLPLVECSPACSCSSSCLNRVSQKGVTVPISIRSAPAGLGAFYTPSTETNLPSGTFIALYAGEYLTTEQARARWSEGHPDNYTLSLRLPAGVFHIDPRKKGNVGRFLNHSCDPNCVIHVVRWGGGHTWPRAAIFSKKEIKPGEELTFDYGNASGSGLIGGESRAAREGDEGNDACVTDRRTRCMCNAPNCRGYMPFDETL</sequence>
<dbReference type="PROSITE" id="PS50868">
    <property type="entry name" value="POST_SET"/>
    <property type="match status" value="1"/>
</dbReference>
<feature type="compositionally biased region" description="Basic and acidic residues" evidence="8">
    <location>
        <begin position="1"/>
        <end position="11"/>
    </location>
</feature>
<dbReference type="EMBL" id="JAODAN010000001">
    <property type="protein sequence ID" value="KAK1927667.1"/>
    <property type="molecule type" value="Genomic_DNA"/>
</dbReference>
<keyword evidence="2" id="KW-0158">Chromosome</keyword>
<evidence type="ECO:0000259" key="11">
    <source>
        <dbReference type="PROSITE" id="PS50868"/>
    </source>
</evidence>
<dbReference type="Pfam" id="PF05033">
    <property type="entry name" value="Pre-SET"/>
    <property type="match status" value="1"/>
</dbReference>
<accession>A0AAD9L9N5</accession>
<evidence type="ECO:0000256" key="1">
    <source>
        <dbReference type="ARBA" id="ARBA00004286"/>
    </source>
</evidence>
<evidence type="ECO:0000256" key="4">
    <source>
        <dbReference type="ARBA" id="ARBA00022679"/>
    </source>
</evidence>
<protein>
    <recommendedName>
        <fullName evidence="14">SET domain-containing protein</fullName>
    </recommendedName>
</protein>
<evidence type="ECO:0000256" key="3">
    <source>
        <dbReference type="ARBA" id="ARBA00022603"/>
    </source>
</evidence>
<proteinExistence type="predicted"/>
<dbReference type="GO" id="GO:0005634">
    <property type="term" value="C:nucleus"/>
    <property type="evidence" value="ECO:0007669"/>
    <property type="project" value="InterPro"/>
</dbReference>
<dbReference type="SUPFAM" id="SSF82199">
    <property type="entry name" value="SET domain"/>
    <property type="match status" value="1"/>
</dbReference>
<feature type="compositionally biased region" description="Acidic residues" evidence="8">
    <location>
        <begin position="61"/>
        <end position="73"/>
    </location>
</feature>
<keyword evidence="6" id="KW-0479">Metal-binding</keyword>
<dbReference type="SMART" id="SM00317">
    <property type="entry name" value="SET"/>
    <property type="match status" value="1"/>
</dbReference>
<keyword evidence="4" id="KW-0808">Transferase</keyword>
<dbReference type="Proteomes" id="UP001182556">
    <property type="component" value="Unassembled WGS sequence"/>
</dbReference>
<dbReference type="InterPro" id="IPR046341">
    <property type="entry name" value="SET_dom_sf"/>
</dbReference>
<feature type="domain" description="Post-SET" evidence="11">
    <location>
        <begin position="317"/>
        <end position="333"/>
    </location>
</feature>
<dbReference type="InterPro" id="IPR001214">
    <property type="entry name" value="SET_dom"/>
</dbReference>
<evidence type="ECO:0000313" key="13">
    <source>
        <dbReference type="Proteomes" id="UP001182556"/>
    </source>
</evidence>
<evidence type="ECO:0000256" key="2">
    <source>
        <dbReference type="ARBA" id="ARBA00022454"/>
    </source>
</evidence>
<dbReference type="GO" id="GO:0032259">
    <property type="term" value="P:methylation"/>
    <property type="evidence" value="ECO:0007669"/>
    <property type="project" value="UniProtKB-KW"/>
</dbReference>
<reference evidence="12" key="1">
    <citation type="submission" date="2023-02" db="EMBL/GenBank/DDBJ databases">
        <title>Identification and recombinant expression of a fungal hydrolase from Papiliotrema laurentii that hydrolyzes apple cutin and clears colloidal polyester polyurethane.</title>
        <authorList>
            <consortium name="DOE Joint Genome Institute"/>
            <person name="Roman V.A."/>
            <person name="Bojanowski C."/>
            <person name="Crable B.R."/>
            <person name="Wagner D.N."/>
            <person name="Hung C.S."/>
            <person name="Nadeau L.J."/>
            <person name="Schratz L."/>
            <person name="Haridas S."/>
            <person name="Pangilinan J."/>
            <person name="Lipzen A."/>
            <person name="Na H."/>
            <person name="Yan M."/>
            <person name="Ng V."/>
            <person name="Grigoriev I.V."/>
            <person name="Spatafora J.W."/>
            <person name="Barlow D."/>
            <person name="Biffinger J."/>
            <person name="Kelley-Loughnane N."/>
            <person name="Varaljay V.A."/>
            <person name="Crookes-Goodson W.J."/>
        </authorList>
    </citation>
    <scope>NUCLEOTIDE SEQUENCE</scope>
    <source>
        <strain evidence="12">5307AH</strain>
    </source>
</reference>
<comment type="subcellular location">
    <subcellularLocation>
        <location evidence="1">Chromosome</location>
    </subcellularLocation>
</comment>
<name>A0AAD9L9N5_PAPLA</name>
<feature type="domain" description="Pre-SET" evidence="10">
    <location>
        <begin position="93"/>
        <end position="163"/>
    </location>
</feature>
<dbReference type="InterPro" id="IPR003616">
    <property type="entry name" value="Post-SET_dom"/>
</dbReference>
<keyword evidence="3" id="KW-0489">Methyltransferase</keyword>
<keyword evidence="13" id="KW-1185">Reference proteome</keyword>
<dbReference type="AlphaFoldDB" id="A0AAD9L9N5"/>
<evidence type="ECO:0000256" key="7">
    <source>
        <dbReference type="ARBA" id="ARBA00022833"/>
    </source>
</evidence>
<dbReference type="GO" id="GO:0008270">
    <property type="term" value="F:zinc ion binding"/>
    <property type="evidence" value="ECO:0007669"/>
    <property type="project" value="InterPro"/>
</dbReference>
<dbReference type="InterPro" id="IPR050973">
    <property type="entry name" value="H3K9_Histone-Lys_N-MTase"/>
</dbReference>
<evidence type="ECO:0000256" key="8">
    <source>
        <dbReference type="SAM" id="MobiDB-lite"/>
    </source>
</evidence>
<evidence type="ECO:0008006" key="14">
    <source>
        <dbReference type="Google" id="ProtNLM"/>
    </source>
</evidence>
<feature type="region of interest" description="Disordered" evidence="8">
    <location>
        <begin position="1"/>
        <end position="22"/>
    </location>
</feature>
<dbReference type="PROSITE" id="PS50867">
    <property type="entry name" value="PRE_SET"/>
    <property type="match status" value="1"/>
</dbReference>
<comment type="caution">
    <text evidence="12">The sequence shown here is derived from an EMBL/GenBank/DDBJ whole genome shotgun (WGS) entry which is preliminary data.</text>
</comment>
<dbReference type="Gene3D" id="2.170.270.10">
    <property type="entry name" value="SET domain"/>
    <property type="match status" value="1"/>
</dbReference>
<feature type="region of interest" description="Disordered" evidence="8">
    <location>
        <begin position="49"/>
        <end position="91"/>
    </location>
</feature>
<dbReference type="Pfam" id="PF00856">
    <property type="entry name" value="SET"/>
    <property type="match status" value="1"/>
</dbReference>
<keyword evidence="5" id="KW-0949">S-adenosyl-L-methionine</keyword>
<evidence type="ECO:0000256" key="5">
    <source>
        <dbReference type="ARBA" id="ARBA00022691"/>
    </source>
</evidence>
<evidence type="ECO:0000256" key="6">
    <source>
        <dbReference type="ARBA" id="ARBA00022723"/>
    </source>
</evidence>
<evidence type="ECO:0000313" key="12">
    <source>
        <dbReference type="EMBL" id="KAK1927667.1"/>
    </source>
</evidence>
<gene>
    <name evidence="12" type="ORF">DB88DRAFT_478821</name>
</gene>
<dbReference type="PANTHER" id="PTHR46223">
    <property type="entry name" value="HISTONE-LYSINE N-METHYLTRANSFERASE SUV39H"/>
    <property type="match status" value="1"/>
</dbReference>
<organism evidence="12 13">
    <name type="scientific">Papiliotrema laurentii</name>
    <name type="common">Cryptococcus laurentii</name>
    <dbReference type="NCBI Taxonomy" id="5418"/>
    <lineage>
        <taxon>Eukaryota</taxon>
        <taxon>Fungi</taxon>
        <taxon>Dikarya</taxon>
        <taxon>Basidiomycota</taxon>
        <taxon>Agaricomycotina</taxon>
        <taxon>Tremellomycetes</taxon>
        <taxon>Tremellales</taxon>
        <taxon>Rhynchogastremaceae</taxon>
        <taxon>Papiliotrema</taxon>
    </lineage>
</organism>
<keyword evidence="7" id="KW-0862">Zinc</keyword>
<dbReference type="GO" id="GO:0005694">
    <property type="term" value="C:chromosome"/>
    <property type="evidence" value="ECO:0007669"/>
    <property type="project" value="UniProtKB-SubCell"/>
</dbReference>
<dbReference type="PANTHER" id="PTHR46223:SF3">
    <property type="entry name" value="HISTONE-LYSINE N-METHYLTRANSFERASE SET-23"/>
    <property type="match status" value="1"/>
</dbReference>